<comment type="caution">
    <text evidence="1">The sequence shown here is derived from an EMBL/GenBank/DDBJ whole genome shotgun (WGS) entry which is preliminary data.</text>
</comment>
<evidence type="ECO:0000313" key="2">
    <source>
        <dbReference type="Proteomes" id="UP000789702"/>
    </source>
</evidence>
<name>A0ACA9L5I3_9GLOM</name>
<evidence type="ECO:0000313" key="1">
    <source>
        <dbReference type="EMBL" id="CAG8512082.1"/>
    </source>
</evidence>
<protein>
    <submittedName>
        <fullName evidence="1">13708_t:CDS:1</fullName>
    </submittedName>
</protein>
<sequence length="312" mass="35895">MKSHTGGKARHSFTPHINVIRVPNSKTASKSAVSNSLLFASKSDLQDTNQQSIQPFLVQEYSLVDKFYYEKIVLSATIENGWAFNWVEKKLSIAMLKYKNQNLVMPSYHTLGGCSLAAKYVLPEDDDLTLSRNICKPIGDNNWWNTISELYILLSPLCICLNQLQTDTACFYKVLHIFEWEQLLLILSFLLHPDIRLTQFKLPINELFSVALRHHDILTNSASIERLFSSMGFFHTKTRNRLSVKGDDELYNELNENFISNTGEWSRVLDTWFSMIEDKENANQLYYEDDELDMTNSTTSQNLLNTTHSADN</sequence>
<reference evidence="1" key="1">
    <citation type="submission" date="2021-06" db="EMBL/GenBank/DDBJ databases">
        <authorList>
            <person name="Kallberg Y."/>
            <person name="Tangrot J."/>
            <person name="Rosling A."/>
        </authorList>
    </citation>
    <scope>NUCLEOTIDE SEQUENCE</scope>
    <source>
        <strain evidence="1">IL203A</strain>
    </source>
</reference>
<gene>
    <name evidence="1" type="ORF">DHETER_LOCUS3507</name>
</gene>
<dbReference type="Proteomes" id="UP000789702">
    <property type="component" value="Unassembled WGS sequence"/>
</dbReference>
<dbReference type="EMBL" id="CAJVPU010003050">
    <property type="protein sequence ID" value="CAG8512082.1"/>
    <property type="molecule type" value="Genomic_DNA"/>
</dbReference>
<proteinExistence type="predicted"/>
<accession>A0ACA9L5I3</accession>
<organism evidence="1 2">
    <name type="scientific">Dentiscutata heterogama</name>
    <dbReference type="NCBI Taxonomy" id="1316150"/>
    <lineage>
        <taxon>Eukaryota</taxon>
        <taxon>Fungi</taxon>
        <taxon>Fungi incertae sedis</taxon>
        <taxon>Mucoromycota</taxon>
        <taxon>Glomeromycotina</taxon>
        <taxon>Glomeromycetes</taxon>
        <taxon>Diversisporales</taxon>
        <taxon>Gigasporaceae</taxon>
        <taxon>Dentiscutata</taxon>
    </lineage>
</organism>
<keyword evidence="2" id="KW-1185">Reference proteome</keyword>